<name>A0A918ZHV6_9ACTN</name>
<proteinExistence type="predicted"/>
<dbReference type="Proteomes" id="UP000603227">
    <property type="component" value="Unassembled WGS sequence"/>
</dbReference>
<sequence>MNFVRLFSDVQRRPDAYGLNGGYREHVAFINGCNAATGAELLQGFSERLAAKLGEGENLYWALLVANLASSPVRVRRLDDLSQQQEERAVAVLFDELLAFLYPASAGAS</sequence>
<comment type="caution">
    <text evidence="1">The sequence shown here is derived from an EMBL/GenBank/DDBJ whole genome shotgun (WGS) entry which is preliminary data.</text>
</comment>
<protein>
    <submittedName>
        <fullName evidence="1">Uncharacterized protein</fullName>
    </submittedName>
</protein>
<dbReference type="AlphaFoldDB" id="A0A918ZHV6"/>
<gene>
    <name evidence="1" type="ORF">GCM10017771_76440</name>
</gene>
<dbReference type="EMBL" id="BNAT01000040">
    <property type="protein sequence ID" value="GHE54103.1"/>
    <property type="molecule type" value="Genomic_DNA"/>
</dbReference>
<reference evidence="1" key="2">
    <citation type="submission" date="2020-09" db="EMBL/GenBank/DDBJ databases">
        <authorList>
            <person name="Sun Q."/>
            <person name="Zhou Y."/>
        </authorList>
    </citation>
    <scope>NUCLEOTIDE SEQUENCE</scope>
    <source>
        <strain evidence="1">CGMCC 4.7403</strain>
    </source>
</reference>
<keyword evidence="2" id="KW-1185">Reference proteome</keyword>
<evidence type="ECO:0000313" key="2">
    <source>
        <dbReference type="Proteomes" id="UP000603227"/>
    </source>
</evidence>
<evidence type="ECO:0000313" key="1">
    <source>
        <dbReference type="EMBL" id="GHE54103.1"/>
    </source>
</evidence>
<reference evidence="1" key="1">
    <citation type="journal article" date="2014" name="Int. J. Syst. Evol. Microbiol.">
        <title>Complete genome sequence of Corynebacterium casei LMG S-19264T (=DSM 44701T), isolated from a smear-ripened cheese.</title>
        <authorList>
            <consortium name="US DOE Joint Genome Institute (JGI-PGF)"/>
            <person name="Walter F."/>
            <person name="Albersmeier A."/>
            <person name="Kalinowski J."/>
            <person name="Ruckert C."/>
        </authorList>
    </citation>
    <scope>NUCLEOTIDE SEQUENCE</scope>
    <source>
        <strain evidence="1">CGMCC 4.7403</strain>
    </source>
</reference>
<accession>A0A918ZHV6</accession>
<organism evidence="1 2">
    <name type="scientific">Streptomyces capitiformicae</name>
    <dbReference type="NCBI Taxonomy" id="2014920"/>
    <lineage>
        <taxon>Bacteria</taxon>
        <taxon>Bacillati</taxon>
        <taxon>Actinomycetota</taxon>
        <taxon>Actinomycetes</taxon>
        <taxon>Kitasatosporales</taxon>
        <taxon>Streptomycetaceae</taxon>
        <taxon>Streptomyces</taxon>
    </lineage>
</organism>